<accession>A0A4U0RFA9</accession>
<comment type="caution">
    <text evidence="1">The sequence shown here is derived from an EMBL/GenBank/DDBJ whole genome shotgun (WGS) entry which is preliminary data.</text>
</comment>
<name>A0A4U0RFA9_9RHOB</name>
<protein>
    <submittedName>
        <fullName evidence="1">Uncharacterized protein</fullName>
    </submittedName>
</protein>
<reference evidence="1 2" key="1">
    <citation type="submission" date="2019-04" db="EMBL/GenBank/DDBJ databases">
        <authorList>
            <person name="Li J."/>
        </authorList>
    </citation>
    <scope>NUCLEOTIDE SEQUENCE [LARGE SCALE GENOMIC DNA]</scope>
    <source>
        <strain evidence="1 2">KCTC 42687</strain>
    </source>
</reference>
<organism evidence="1 2">
    <name type="scientific">Paracoccus gahaiensis</name>
    <dbReference type="NCBI Taxonomy" id="1706839"/>
    <lineage>
        <taxon>Bacteria</taxon>
        <taxon>Pseudomonadati</taxon>
        <taxon>Pseudomonadota</taxon>
        <taxon>Alphaproteobacteria</taxon>
        <taxon>Rhodobacterales</taxon>
        <taxon>Paracoccaceae</taxon>
        <taxon>Paracoccus</taxon>
    </lineage>
</organism>
<dbReference type="AlphaFoldDB" id="A0A4U0RFA9"/>
<keyword evidence="2" id="KW-1185">Reference proteome</keyword>
<evidence type="ECO:0000313" key="1">
    <source>
        <dbReference type="EMBL" id="TJZ93857.1"/>
    </source>
</evidence>
<gene>
    <name evidence="1" type="ORF">FA743_00855</name>
</gene>
<proteinExistence type="predicted"/>
<dbReference type="Proteomes" id="UP000309747">
    <property type="component" value="Unassembled WGS sequence"/>
</dbReference>
<dbReference type="EMBL" id="SUNI01000001">
    <property type="protein sequence ID" value="TJZ93857.1"/>
    <property type="molecule type" value="Genomic_DNA"/>
</dbReference>
<evidence type="ECO:0000313" key="2">
    <source>
        <dbReference type="Proteomes" id="UP000309747"/>
    </source>
</evidence>
<dbReference type="RefSeq" id="WP_136883997.1">
    <property type="nucleotide sequence ID" value="NZ_SUNI01000001.1"/>
</dbReference>
<sequence length="89" mass="9980">MFDISCCQINLRGAAWLTGHFQHEAPMFIELMDHADECPTIVNTKYIVRLASMDGDQTAIYLSDGNSITVDESYAIVKDKLREINVLTA</sequence>